<gene>
    <name evidence="1" type="ORF">GCM10009119_26580</name>
</gene>
<evidence type="ECO:0000313" key="2">
    <source>
        <dbReference type="Proteomes" id="UP001500469"/>
    </source>
</evidence>
<protein>
    <submittedName>
        <fullName evidence="1">Uncharacterized protein</fullName>
    </submittedName>
</protein>
<organism evidence="1 2">
    <name type="scientific">Algoriphagus jejuensis</name>
    <dbReference type="NCBI Taxonomy" id="419934"/>
    <lineage>
        <taxon>Bacteria</taxon>
        <taxon>Pseudomonadati</taxon>
        <taxon>Bacteroidota</taxon>
        <taxon>Cytophagia</taxon>
        <taxon>Cytophagales</taxon>
        <taxon>Cyclobacteriaceae</taxon>
        <taxon>Algoriphagus</taxon>
    </lineage>
</organism>
<comment type="caution">
    <text evidence="1">The sequence shown here is derived from an EMBL/GenBank/DDBJ whole genome shotgun (WGS) entry which is preliminary data.</text>
</comment>
<reference evidence="2" key="1">
    <citation type="journal article" date="2019" name="Int. J. Syst. Evol. Microbiol.">
        <title>The Global Catalogue of Microorganisms (GCM) 10K type strain sequencing project: providing services to taxonomists for standard genome sequencing and annotation.</title>
        <authorList>
            <consortium name="The Broad Institute Genomics Platform"/>
            <consortium name="The Broad Institute Genome Sequencing Center for Infectious Disease"/>
            <person name="Wu L."/>
            <person name="Ma J."/>
        </authorList>
    </citation>
    <scope>NUCLEOTIDE SEQUENCE [LARGE SCALE GENOMIC DNA]</scope>
    <source>
        <strain evidence="2">JCM 16112</strain>
    </source>
</reference>
<keyword evidence="2" id="KW-1185">Reference proteome</keyword>
<dbReference type="Proteomes" id="UP001500469">
    <property type="component" value="Unassembled WGS sequence"/>
</dbReference>
<sequence length="286" mass="33159">MILSLILQSIYNELAIFLTIIRLEVKEEPQTAQKSPNTPEFEKFKYKVEIVKWFIGSVTLVVISMMIEWGFKDRAAGLNEIKEYDKYATELIILNNDPIKKRMLAQYFSKVTPSEKLREGWEAYYTEVDKEYREFLRQDSLAKIRLAELSKDTSETKNTLNEIEVALLSKQIHENQRIFNQPLILPENRTIQPIVYIQFGNGSDRPKINALRSKISIQGLQAPGVELVESAKDLASNEIRYYWDSDAIFANSLKNILEQEGIETVIKHIPTLKNKTKEGTLELWLK</sequence>
<evidence type="ECO:0000313" key="1">
    <source>
        <dbReference type="EMBL" id="GAA0879689.1"/>
    </source>
</evidence>
<name>A0ABP3YFK8_9BACT</name>
<proteinExistence type="predicted"/>
<dbReference type="EMBL" id="BAAAFI010000030">
    <property type="protein sequence ID" value="GAA0879689.1"/>
    <property type="molecule type" value="Genomic_DNA"/>
</dbReference>
<accession>A0ABP3YFK8</accession>